<dbReference type="eggNOG" id="COG0666">
    <property type="taxonomic scope" value="Bacteria"/>
</dbReference>
<gene>
    <name evidence="1" type="ordered locus">Desti_1783</name>
</gene>
<reference evidence="2" key="1">
    <citation type="submission" date="2012-06" db="EMBL/GenBank/DDBJ databases">
        <title>Complete sequence of chromosome of Desulfomonile tiedjei DSM 6799.</title>
        <authorList>
            <person name="Lucas S."/>
            <person name="Copeland A."/>
            <person name="Lapidus A."/>
            <person name="Glavina del Rio T."/>
            <person name="Dalin E."/>
            <person name="Tice H."/>
            <person name="Bruce D."/>
            <person name="Goodwin L."/>
            <person name="Pitluck S."/>
            <person name="Peters L."/>
            <person name="Ovchinnikova G."/>
            <person name="Zeytun A."/>
            <person name="Lu M."/>
            <person name="Kyrpides N."/>
            <person name="Mavromatis K."/>
            <person name="Ivanova N."/>
            <person name="Brettin T."/>
            <person name="Detter J.C."/>
            <person name="Han C."/>
            <person name="Larimer F."/>
            <person name="Land M."/>
            <person name="Hauser L."/>
            <person name="Markowitz V."/>
            <person name="Cheng J.-F."/>
            <person name="Hugenholtz P."/>
            <person name="Woyke T."/>
            <person name="Wu D."/>
            <person name="Spring S."/>
            <person name="Schroeder M."/>
            <person name="Brambilla E."/>
            <person name="Klenk H.-P."/>
            <person name="Eisen J.A."/>
        </authorList>
    </citation>
    <scope>NUCLEOTIDE SEQUENCE [LARGE SCALE GENOMIC DNA]</scope>
    <source>
        <strain evidence="2">ATCC 49306 / DSM 6799 / DCB-1</strain>
    </source>
</reference>
<dbReference type="KEGG" id="dti:Desti_1783"/>
<dbReference type="EMBL" id="CP003360">
    <property type="protein sequence ID" value="AFM24492.1"/>
    <property type="molecule type" value="Genomic_DNA"/>
</dbReference>
<accession>I4C4K1</accession>
<dbReference type="HOGENOM" id="CLU_1956074_0_0_7"/>
<sequence length="128" mass="14369">MAKRKIRAKDMVHDIREGLSDSQLIEKYGLTSRGLQYIFRKLVQTGLMTDLEFFERSKLTESEVFRAFSDHSSEVIKCPNCGQALSEQGDECIFCQTIDVTKGACLASDVSGEAEVASSNRSRPRIEK</sequence>
<dbReference type="AlphaFoldDB" id="I4C4K1"/>
<evidence type="ECO:0000313" key="2">
    <source>
        <dbReference type="Proteomes" id="UP000006055"/>
    </source>
</evidence>
<name>I4C4K1_DESTA</name>
<organism evidence="1 2">
    <name type="scientific">Desulfomonile tiedjei (strain ATCC 49306 / DSM 6799 / DCB-1)</name>
    <dbReference type="NCBI Taxonomy" id="706587"/>
    <lineage>
        <taxon>Bacteria</taxon>
        <taxon>Pseudomonadati</taxon>
        <taxon>Thermodesulfobacteriota</taxon>
        <taxon>Desulfomonilia</taxon>
        <taxon>Desulfomonilales</taxon>
        <taxon>Desulfomonilaceae</taxon>
        <taxon>Desulfomonile</taxon>
    </lineage>
</organism>
<evidence type="ECO:0000313" key="1">
    <source>
        <dbReference type="EMBL" id="AFM24492.1"/>
    </source>
</evidence>
<dbReference type="Proteomes" id="UP000006055">
    <property type="component" value="Chromosome"/>
</dbReference>
<dbReference type="RefSeq" id="WP_014809638.1">
    <property type="nucleotide sequence ID" value="NC_018025.1"/>
</dbReference>
<protein>
    <submittedName>
        <fullName evidence="1">Uncharacterized protein</fullName>
    </submittedName>
</protein>
<keyword evidence="2" id="KW-1185">Reference proteome</keyword>
<proteinExistence type="predicted"/>